<dbReference type="Pfam" id="PF00497">
    <property type="entry name" value="SBP_bac_3"/>
    <property type="match status" value="1"/>
</dbReference>
<dbReference type="InterPro" id="IPR015683">
    <property type="entry name" value="Ionotropic_Glu_rcpt"/>
</dbReference>
<dbReference type="AlphaFoldDB" id="A0A022RRU6"/>
<evidence type="ECO:0000313" key="4">
    <source>
        <dbReference type="Proteomes" id="UP000030748"/>
    </source>
</evidence>
<dbReference type="Gene3D" id="3.40.190.10">
    <property type="entry name" value="Periplasmic binding protein-like II"/>
    <property type="match status" value="1"/>
</dbReference>
<dbReference type="Proteomes" id="UP000030748">
    <property type="component" value="Unassembled WGS sequence"/>
</dbReference>
<name>A0A022RRU6_ERYGU</name>
<keyword evidence="1" id="KW-1133">Transmembrane helix</keyword>
<gene>
    <name evidence="3" type="ORF">MIMGU_mgv1a0189722mg</name>
</gene>
<organism evidence="3 4">
    <name type="scientific">Erythranthe guttata</name>
    <name type="common">Yellow monkey flower</name>
    <name type="synonym">Mimulus guttatus</name>
    <dbReference type="NCBI Taxonomy" id="4155"/>
    <lineage>
        <taxon>Eukaryota</taxon>
        <taxon>Viridiplantae</taxon>
        <taxon>Streptophyta</taxon>
        <taxon>Embryophyta</taxon>
        <taxon>Tracheophyta</taxon>
        <taxon>Spermatophyta</taxon>
        <taxon>Magnoliopsida</taxon>
        <taxon>eudicotyledons</taxon>
        <taxon>Gunneridae</taxon>
        <taxon>Pentapetalae</taxon>
        <taxon>asterids</taxon>
        <taxon>lamiids</taxon>
        <taxon>Lamiales</taxon>
        <taxon>Phrymaceae</taxon>
        <taxon>Erythranthe</taxon>
    </lineage>
</organism>
<evidence type="ECO:0000256" key="1">
    <source>
        <dbReference type="SAM" id="Phobius"/>
    </source>
</evidence>
<proteinExistence type="predicted"/>
<keyword evidence="1" id="KW-0472">Membrane</keyword>
<feature type="domain" description="Solute-binding protein family 3/N-terminal" evidence="2">
    <location>
        <begin position="59"/>
        <end position="98"/>
    </location>
</feature>
<dbReference type="Gene3D" id="1.10.287.70">
    <property type="match status" value="1"/>
</dbReference>
<feature type="transmembrane region" description="Helical" evidence="1">
    <location>
        <begin position="112"/>
        <end position="130"/>
    </location>
</feature>
<reference evidence="3 4" key="1">
    <citation type="journal article" date="2013" name="Proc. Natl. Acad. Sci. U.S.A.">
        <title>Fine-scale variation in meiotic recombination in Mimulus inferred from population shotgun sequencing.</title>
        <authorList>
            <person name="Hellsten U."/>
            <person name="Wright K.M."/>
            <person name="Jenkins J."/>
            <person name="Shu S."/>
            <person name="Yuan Y."/>
            <person name="Wessler S.R."/>
            <person name="Schmutz J."/>
            <person name="Willis J.H."/>
            <person name="Rokhsar D.S."/>
        </authorList>
    </citation>
    <scope>NUCLEOTIDE SEQUENCE [LARGE SCALE GENOMIC DNA]</scope>
    <source>
        <strain evidence="4">cv. DUN x IM62</strain>
    </source>
</reference>
<keyword evidence="1" id="KW-0812">Transmembrane</keyword>
<accession>A0A022RRU6</accession>
<dbReference type="InterPro" id="IPR001638">
    <property type="entry name" value="Solute-binding_3/MltF_N"/>
</dbReference>
<evidence type="ECO:0000259" key="2">
    <source>
        <dbReference type="Pfam" id="PF00497"/>
    </source>
</evidence>
<keyword evidence="4" id="KW-1185">Reference proteome</keyword>
<dbReference type="PANTHER" id="PTHR18966">
    <property type="entry name" value="IONOTROPIC GLUTAMATE RECEPTOR"/>
    <property type="match status" value="1"/>
</dbReference>
<feature type="non-terminal residue" evidence="3">
    <location>
        <position position="150"/>
    </location>
</feature>
<dbReference type="SUPFAM" id="SSF53850">
    <property type="entry name" value="Periplasmic binding protein-like II"/>
    <property type="match status" value="1"/>
</dbReference>
<evidence type="ECO:0000313" key="3">
    <source>
        <dbReference type="EMBL" id="EYU42453.1"/>
    </source>
</evidence>
<protein>
    <recommendedName>
        <fullName evidence="2">Solute-binding protein family 3/N-terminal domain-containing protein</fullName>
    </recommendedName>
</protein>
<dbReference type="EMBL" id="KI630292">
    <property type="protein sequence ID" value="EYU42453.1"/>
    <property type="molecule type" value="Genomic_DNA"/>
</dbReference>
<sequence length="150" mass="17393">MSKNNNSHEENTSSVLLHYHIFLAALKVLPLPINYEFRIYNDSKSSNWSYDSMLHKIPEEYDMVVADTTIWAPRAEYVDFSLPYSESGAVLVVKNKKPLNMWIFIKPLRWDLWLAIAVASILLGLVLCILERRAIEPNGMTYWFPIAFLV</sequence>